<dbReference type="EMBL" id="BAAAEW010000003">
    <property type="protein sequence ID" value="GAA0740673.1"/>
    <property type="molecule type" value="Genomic_DNA"/>
</dbReference>
<gene>
    <name evidence="2" type="ORF">GCM10009107_02520</name>
</gene>
<sequence length="438" mass="46764">MQYRFSHPWSAFSRRVAGLAAFALVAGVLGSLASMAPAWAGVISPTVSSLSGTNQRLISYRHQEHMWITDDGVYHLLANRGAQTSGDSLQLYNSTDGITWTAALSLAGTGAKSTSDGSLSNGVLSVVYSGSSDEILFAPLKYDPTTQVWQMKGPGQTVRPKTPGGSAGATNPSLVQDRAGNFWVSFVEQDNVTGTSVLVLYYRVAGGNTWINTGVTFGPQDALSTLDSPQRSARLVLTPNGIGVVYSVREGIFWQQRPAGGTPQDPWQAQQTLDPGDPNNVDTDPMASHFSLATDDQGYMHLAFVNAGFPFYLRYNAAANVLAWSVPATQLTSDSINAGYPQMSWMGGSQVALVVNAGSMPRLYQSASRGAKGSFVCTDRMTHPQATTDNGLNFDHPRIETPSKVPSGVSPMLMQYTKNGVQKAYAYSFDASSVAGCQ</sequence>
<proteinExistence type="predicted"/>
<evidence type="ECO:0000313" key="2">
    <source>
        <dbReference type="EMBL" id="GAA0740673.1"/>
    </source>
</evidence>
<feature type="region of interest" description="Disordered" evidence="1">
    <location>
        <begin position="258"/>
        <end position="278"/>
    </location>
</feature>
<evidence type="ECO:0000313" key="3">
    <source>
        <dbReference type="Proteomes" id="UP001500279"/>
    </source>
</evidence>
<organism evidence="2 3">
    <name type="scientific">Ideonella azotifigens</name>
    <dbReference type="NCBI Taxonomy" id="513160"/>
    <lineage>
        <taxon>Bacteria</taxon>
        <taxon>Pseudomonadati</taxon>
        <taxon>Pseudomonadota</taxon>
        <taxon>Betaproteobacteria</taxon>
        <taxon>Burkholderiales</taxon>
        <taxon>Sphaerotilaceae</taxon>
        <taxon>Ideonella</taxon>
    </lineage>
</organism>
<accession>A0ABN1JJB2</accession>
<comment type="caution">
    <text evidence="2">The sequence shown here is derived from an EMBL/GenBank/DDBJ whole genome shotgun (WGS) entry which is preliminary data.</text>
</comment>
<evidence type="ECO:0000256" key="1">
    <source>
        <dbReference type="SAM" id="MobiDB-lite"/>
    </source>
</evidence>
<dbReference type="Proteomes" id="UP001500279">
    <property type="component" value="Unassembled WGS sequence"/>
</dbReference>
<reference evidence="2 3" key="1">
    <citation type="journal article" date="2019" name="Int. J. Syst. Evol. Microbiol.">
        <title>The Global Catalogue of Microorganisms (GCM) 10K type strain sequencing project: providing services to taxonomists for standard genome sequencing and annotation.</title>
        <authorList>
            <consortium name="The Broad Institute Genomics Platform"/>
            <consortium name="The Broad Institute Genome Sequencing Center for Infectious Disease"/>
            <person name="Wu L."/>
            <person name="Ma J."/>
        </authorList>
    </citation>
    <scope>NUCLEOTIDE SEQUENCE [LARGE SCALE GENOMIC DNA]</scope>
    <source>
        <strain evidence="2 3">JCM 15503</strain>
    </source>
</reference>
<keyword evidence="3" id="KW-1185">Reference proteome</keyword>
<dbReference type="RefSeq" id="WP_343994356.1">
    <property type="nucleotide sequence ID" value="NZ_BAAAEW010000003.1"/>
</dbReference>
<protein>
    <recommendedName>
        <fullName evidence="4">Bulb-type lectin domain-containing protein</fullName>
    </recommendedName>
</protein>
<evidence type="ECO:0008006" key="4">
    <source>
        <dbReference type="Google" id="ProtNLM"/>
    </source>
</evidence>
<name>A0ABN1JJB2_9BURK</name>